<feature type="compositionally biased region" description="Polar residues" evidence="6">
    <location>
        <begin position="797"/>
        <end position="806"/>
    </location>
</feature>
<dbReference type="VEuPathDB" id="TriTrypDB:TRSC58_04830"/>
<accession>A0A061IZJ1</accession>
<gene>
    <name evidence="7" type="ORF">TRSC58_04830</name>
</gene>
<dbReference type="PANTHER" id="PTHR10552:SF6">
    <property type="entry name" value="U2 SMALL NUCLEAR RIBONUCLEOPROTEIN A"/>
    <property type="match status" value="1"/>
</dbReference>
<dbReference type="Proteomes" id="UP000031737">
    <property type="component" value="Unassembled WGS sequence"/>
</dbReference>
<comment type="caution">
    <text evidence="7">The sequence shown here is derived from an EMBL/GenBank/DDBJ whole genome shotgun (WGS) entry which is preliminary data.</text>
</comment>
<dbReference type="InterPro" id="IPR032675">
    <property type="entry name" value="LRR_dom_sf"/>
</dbReference>
<feature type="region of interest" description="Disordered" evidence="6">
    <location>
        <begin position="474"/>
        <end position="501"/>
    </location>
</feature>
<dbReference type="GO" id="GO:0005634">
    <property type="term" value="C:nucleus"/>
    <property type="evidence" value="ECO:0007669"/>
    <property type="project" value="UniProtKB-SubCell"/>
</dbReference>
<keyword evidence="2" id="KW-0433">Leucine-rich repeat</keyword>
<evidence type="ECO:0000256" key="6">
    <source>
        <dbReference type="SAM" id="MobiDB-lite"/>
    </source>
</evidence>
<keyword evidence="8" id="KW-1185">Reference proteome</keyword>
<dbReference type="InterPro" id="IPR044640">
    <property type="entry name" value="RU2A"/>
</dbReference>
<keyword evidence="3" id="KW-0677">Repeat</keyword>
<evidence type="ECO:0000256" key="3">
    <source>
        <dbReference type="ARBA" id="ARBA00022737"/>
    </source>
</evidence>
<proteinExistence type="inferred from homology"/>
<evidence type="ECO:0000256" key="4">
    <source>
        <dbReference type="ARBA" id="ARBA00023242"/>
    </source>
</evidence>
<evidence type="ECO:0000256" key="2">
    <source>
        <dbReference type="ARBA" id="ARBA00022614"/>
    </source>
</evidence>
<dbReference type="GO" id="GO:0000398">
    <property type="term" value="P:mRNA splicing, via spliceosome"/>
    <property type="evidence" value="ECO:0007669"/>
    <property type="project" value="InterPro"/>
</dbReference>
<dbReference type="PANTHER" id="PTHR10552">
    <property type="entry name" value="U2 SMALL NUCLEAR RIBONUCLEOPROTEIN A"/>
    <property type="match status" value="1"/>
</dbReference>
<evidence type="ECO:0000256" key="5">
    <source>
        <dbReference type="ARBA" id="ARBA00024196"/>
    </source>
</evidence>
<dbReference type="Gene3D" id="3.80.10.10">
    <property type="entry name" value="Ribonuclease Inhibitor"/>
    <property type="match status" value="1"/>
</dbReference>
<name>A0A061IZJ1_TRYRA</name>
<reference evidence="7 8" key="1">
    <citation type="submission" date="2013-07" db="EMBL/GenBank/DDBJ databases">
        <authorList>
            <person name="Stoco P.H."/>
            <person name="Wagner G."/>
            <person name="Gerber A."/>
            <person name="Zaha A."/>
            <person name="Thompson C."/>
            <person name="Bartholomeu D.C."/>
            <person name="Luckemeyer D.D."/>
            <person name="Bahia D."/>
            <person name="Loreto E."/>
            <person name="Prestes E.B."/>
            <person name="Lima F.M."/>
            <person name="Rodrigues-Luiz G."/>
            <person name="Vallejo G.A."/>
            <person name="Filho J.F."/>
            <person name="Monteiro K.M."/>
            <person name="Tyler K.M."/>
            <person name="de Almeida L.G."/>
            <person name="Ortiz M.F."/>
            <person name="Siervo M.A."/>
            <person name="de Moraes M.H."/>
            <person name="Cunha O.L."/>
            <person name="Mendonca-Neto R."/>
            <person name="Silva R."/>
            <person name="Teixeira S.M."/>
            <person name="Murta S.M."/>
            <person name="Sincero T.C."/>
            <person name="Mendes T.A."/>
            <person name="Urmenyi T.P."/>
            <person name="Silva V.G."/>
            <person name="da Rocha W.D."/>
            <person name="Andersson B."/>
            <person name="Romanha A.J."/>
            <person name="Steindel M."/>
            <person name="de Vasconcelos A.T."/>
            <person name="Grisard E.C."/>
        </authorList>
    </citation>
    <scope>NUCLEOTIDE SEQUENCE [LARGE SCALE GENOMIC DNA]</scope>
    <source>
        <strain evidence="7 8">SC58</strain>
    </source>
</reference>
<protein>
    <submittedName>
        <fullName evidence="7">Uncharacterized protein</fullName>
    </submittedName>
</protein>
<dbReference type="GO" id="GO:0030620">
    <property type="term" value="F:U2 snRNA binding"/>
    <property type="evidence" value="ECO:0007669"/>
    <property type="project" value="InterPro"/>
</dbReference>
<feature type="region of interest" description="Disordered" evidence="6">
    <location>
        <begin position="778"/>
        <end position="812"/>
    </location>
</feature>
<dbReference type="EMBL" id="AUPL01004830">
    <property type="protein sequence ID" value="ESL07480.1"/>
    <property type="molecule type" value="Genomic_DNA"/>
</dbReference>
<organism evidence="7 8">
    <name type="scientific">Trypanosoma rangeli SC58</name>
    <dbReference type="NCBI Taxonomy" id="429131"/>
    <lineage>
        <taxon>Eukaryota</taxon>
        <taxon>Discoba</taxon>
        <taxon>Euglenozoa</taxon>
        <taxon>Kinetoplastea</taxon>
        <taxon>Metakinetoplastina</taxon>
        <taxon>Trypanosomatida</taxon>
        <taxon>Trypanosomatidae</taxon>
        <taxon>Trypanosoma</taxon>
        <taxon>Herpetosoma</taxon>
    </lineage>
</organism>
<evidence type="ECO:0000256" key="1">
    <source>
        <dbReference type="ARBA" id="ARBA00004123"/>
    </source>
</evidence>
<comment type="similarity">
    <text evidence="5">Belongs to the U2 small nuclear ribonucleoprotein A family.</text>
</comment>
<dbReference type="SUPFAM" id="SSF52058">
    <property type="entry name" value="L domain-like"/>
    <property type="match status" value="1"/>
</dbReference>
<evidence type="ECO:0000313" key="8">
    <source>
        <dbReference type="Proteomes" id="UP000031737"/>
    </source>
</evidence>
<keyword evidence="4" id="KW-0539">Nucleus</keyword>
<sequence>MRLSRRVQLSPEVIDSSLQRLNCVSQNIVEVDIHPTVLALLTSASPDVVRKNVAELPLHNAGDLGKDDATAFSVSGMNTALSFSLHTVLLSRNRLTTTLGLVQFKNVVRLSLLGNRIQRIEDCEALSLLPSLQYLTLEFNPVTSLPHYRAHILRICSWPDTLSPKKCRLRKLDTRSVSPAEVERAAECLQREKVTLGELVHRMRFLALLTEAEKRIALHNELRRRGVVMQDTVLNLTVESIVTRCSTQLLALIDVGAASHLARRLMSGKCRMCSMTSENSFNADTSTEIEFSPVGTSFAHSRSSSNILALQSPYQADLTAFCKEWSRDVFRRAMTSLDHRICGLLLNIAHTLGEELTVMDVDYLNKLWFTQVAKVDSCKFYQCEKFKKNLVGNKKLLVVTSRRETLREETNDVVRKNSTREEFVRVALSPSETRLHTPCVEAKEDNAGDVSLRSVSSISQGDVTRSDVIAIHDWQKPSSGGVDESSRKQPDLANAPHDAGKTEVLMESTTVEEFNSDRVSVELPLTAPVPFPALKEKFALEQELHHRLNCHIRRRILRVWRTKAWRRRQGALCLQFTQKRLEGLLLLPTPTLHAVCSTLQLIPRRERKHMLFKFWREQARRSYAPRLLRLAQLITRWRWRTYQQRVINHFAVRRRTQILTGVWCRWREARHTRVAETRTRLRDNAHNIDASSNVMTGFQSPAQNDHRNMGTSSEVQSKELCETSFESRFPFKVATEATPGLTCSTKLSANGRVNMPHTLHMVSTPAVASHLFLPMATPNAGEAPPLQPSSFCDKETQTTPSPSNDDPTGESRDKFCLEAKQAVKAMQVDRLRLVDRLISLEQRLSEESLRVQYREEEIEGLKQKLNAMVLREECMGSTISDYQRELGHLRAVVQALREERRDMLRPILH</sequence>
<evidence type="ECO:0000313" key="7">
    <source>
        <dbReference type="EMBL" id="ESL07480.1"/>
    </source>
</evidence>
<dbReference type="OrthoDB" id="433501at2759"/>
<comment type="subcellular location">
    <subcellularLocation>
        <location evidence="1">Nucleus</location>
    </subcellularLocation>
</comment>
<dbReference type="AlphaFoldDB" id="A0A061IZJ1"/>